<accession>A0A0F9BD51</accession>
<dbReference type="Pfam" id="PF13455">
    <property type="entry name" value="MUG113"/>
    <property type="match status" value="1"/>
</dbReference>
<protein>
    <submittedName>
        <fullName evidence="1">Uncharacterized protein</fullName>
    </submittedName>
</protein>
<organism evidence="1">
    <name type="scientific">marine sediment metagenome</name>
    <dbReference type="NCBI Taxonomy" id="412755"/>
    <lineage>
        <taxon>unclassified sequences</taxon>
        <taxon>metagenomes</taxon>
        <taxon>ecological metagenomes</taxon>
    </lineage>
</organism>
<name>A0A0F9BD51_9ZZZZ</name>
<gene>
    <name evidence="1" type="ORF">LCGC14_2741700</name>
</gene>
<dbReference type="EMBL" id="LAZR01049889">
    <property type="protein sequence ID" value="KKK88579.1"/>
    <property type="molecule type" value="Genomic_DNA"/>
</dbReference>
<dbReference type="AlphaFoldDB" id="A0A0F9BD51"/>
<sequence length="90" mass="10875">MTVYFIQCNEFVKIGDTSNIEERFKSLQASNPYKLELLCCIDDCTEKEFHEKFKNERIHGEWFKISGILKDFIMEKNWQFFVSFILTNYI</sequence>
<reference evidence="1" key="1">
    <citation type="journal article" date="2015" name="Nature">
        <title>Complex archaea that bridge the gap between prokaryotes and eukaryotes.</title>
        <authorList>
            <person name="Spang A."/>
            <person name="Saw J.H."/>
            <person name="Jorgensen S.L."/>
            <person name="Zaremba-Niedzwiedzka K."/>
            <person name="Martijn J."/>
            <person name="Lind A.E."/>
            <person name="van Eijk R."/>
            <person name="Schleper C."/>
            <person name="Guy L."/>
            <person name="Ettema T.J."/>
        </authorList>
    </citation>
    <scope>NUCLEOTIDE SEQUENCE</scope>
</reference>
<proteinExistence type="predicted"/>
<comment type="caution">
    <text evidence="1">The sequence shown here is derived from an EMBL/GenBank/DDBJ whole genome shotgun (WGS) entry which is preliminary data.</text>
</comment>
<evidence type="ECO:0000313" key="1">
    <source>
        <dbReference type="EMBL" id="KKK88579.1"/>
    </source>
</evidence>